<accession>A0A8C0LJS2</accession>
<keyword evidence="3" id="KW-0234">DNA repair</keyword>
<evidence type="ECO:0000256" key="2">
    <source>
        <dbReference type="ARBA" id="ARBA00022801"/>
    </source>
</evidence>
<keyword evidence="4" id="KW-1133">Transmembrane helix</keyword>
<evidence type="ECO:0000256" key="4">
    <source>
        <dbReference type="SAM" id="Phobius"/>
    </source>
</evidence>
<evidence type="ECO:0000256" key="1">
    <source>
        <dbReference type="ARBA" id="ARBA00022763"/>
    </source>
</evidence>
<dbReference type="PANTHER" id="PTHR12159">
    <property type="entry name" value="G/T AND G/U MISMATCH-SPECIFIC DNA GLYCOSYLASE"/>
    <property type="match status" value="1"/>
</dbReference>
<organism evidence="5 6">
    <name type="scientific">Canis lupus dingo</name>
    <name type="common">dingo</name>
    <dbReference type="NCBI Taxonomy" id="286419"/>
    <lineage>
        <taxon>Eukaryota</taxon>
        <taxon>Metazoa</taxon>
        <taxon>Chordata</taxon>
        <taxon>Craniata</taxon>
        <taxon>Vertebrata</taxon>
        <taxon>Euteleostomi</taxon>
        <taxon>Mammalia</taxon>
        <taxon>Eutheria</taxon>
        <taxon>Laurasiatheria</taxon>
        <taxon>Carnivora</taxon>
        <taxon>Caniformia</taxon>
        <taxon>Canidae</taxon>
        <taxon>Canis</taxon>
    </lineage>
</organism>
<evidence type="ECO:0000313" key="6">
    <source>
        <dbReference type="Proteomes" id="UP000694391"/>
    </source>
</evidence>
<dbReference type="PANTHER" id="PTHR12159:SF9">
    <property type="entry name" value="G_T MISMATCH-SPECIFIC THYMINE DNA GLYCOSYLASE"/>
    <property type="match status" value="1"/>
</dbReference>
<dbReference type="AlphaFoldDB" id="A0A8C0LJS2"/>
<keyword evidence="2" id="KW-0378">Hydrolase</keyword>
<dbReference type="GO" id="GO:0006285">
    <property type="term" value="P:base-excision repair, AP site formation"/>
    <property type="evidence" value="ECO:0007669"/>
    <property type="project" value="InterPro"/>
</dbReference>
<feature type="transmembrane region" description="Helical" evidence="4">
    <location>
        <begin position="114"/>
        <end position="134"/>
    </location>
</feature>
<keyword evidence="1" id="KW-0227">DNA damage</keyword>
<evidence type="ECO:0000256" key="3">
    <source>
        <dbReference type="ARBA" id="ARBA00023204"/>
    </source>
</evidence>
<dbReference type="Ensembl" id="ENSCAFT00020038059.1">
    <property type="protein sequence ID" value="ENSCAFP00020032981.1"/>
    <property type="gene ID" value="ENSCAFG00020025617.1"/>
</dbReference>
<keyword evidence="6" id="KW-1185">Reference proteome</keyword>
<dbReference type="InterPro" id="IPR036895">
    <property type="entry name" value="Uracil-DNA_glycosylase-like_sf"/>
</dbReference>
<dbReference type="Gene3D" id="3.40.470.10">
    <property type="entry name" value="Uracil-DNA glycosylase-like domain"/>
    <property type="match status" value="1"/>
</dbReference>
<keyword evidence="4" id="KW-0472">Membrane</keyword>
<protein>
    <submittedName>
        <fullName evidence="5">Uncharacterized protein</fullName>
    </submittedName>
</protein>
<sequence>MPSSSARCAQFPRAQDKVHYYIKLKDLRDQLKGIERNTDVQEVQYTFDLQLAQEDAKKMAVKEEKYDPGYEAAYGGAYTENPCNGDPCSFSSSGLSMSPSICGFLLNAWFCQDWGASFFLLFVSFWFFFFFFFLRERIIEV</sequence>
<dbReference type="GO" id="GO:0008263">
    <property type="term" value="F:pyrimidine-specific mismatch base pair DNA N-glycosylase activity"/>
    <property type="evidence" value="ECO:0007669"/>
    <property type="project" value="TreeGrafter"/>
</dbReference>
<keyword evidence="4" id="KW-0812">Transmembrane</keyword>
<reference evidence="5" key="2">
    <citation type="submission" date="2025-09" db="UniProtKB">
        <authorList>
            <consortium name="Ensembl"/>
        </authorList>
    </citation>
    <scope>IDENTIFICATION</scope>
</reference>
<dbReference type="GO" id="GO:0005634">
    <property type="term" value="C:nucleus"/>
    <property type="evidence" value="ECO:0007669"/>
    <property type="project" value="TreeGrafter"/>
</dbReference>
<dbReference type="GO" id="GO:0004844">
    <property type="term" value="F:uracil DNA N-glycosylase activity"/>
    <property type="evidence" value="ECO:0007669"/>
    <property type="project" value="TreeGrafter"/>
</dbReference>
<dbReference type="GeneTree" id="ENSGT00390000000987"/>
<dbReference type="Proteomes" id="UP000694391">
    <property type="component" value="Unplaced"/>
</dbReference>
<name>A0A8C0LJS2_CANLU</name>
<proteinExistence type="predicted"/>
<reference evidence="5" key="1">
    <citation type="submission" date="2025-08" db="UniProtKB">
        <authorList>
            <consortium name="Ensembl"/>
        </authorList>
    </citation>
    <scope>IDENTIFICATION</scope>
</reference>
<evidence type="ECO:0000313" key="5">
    <source>
        <dbReference type="Ensembl" id="ENSCAFP00020032981.1"/>
    </source>
</evidence>
<dbReference type="InterPro" id="IPR015637">
    <property type="entry name" value="MUG/TDG"/>
</dbReference>